<reference evidence="2 3" key="1">
    <citation type="journal article" date="2015" name="Stand. Genomic Sci.">
        <title>Genomic Encyclopedia of Bacterial and Archaeal Type Strains, Phase III: the genomes of soil and plant-associated and newly described type strains.</title>
        <authorList>
            <person name="Whitman W.B."/>
            <person name="Woyke T."/>
            <person name="Klenk H.P."/>
            <person name="Zhou Y."/>
            <person name="Lilburn T.G."/>
            <person name="Beck B.J."/>
            <person name="De Vos P."/>
            <person name="Vandamme P."/>
            <person name="Eisen J.A."/>
            <person name="Garrity G."/>
            <person name="Hugenholtz P."/>
            <person name="Kyrpides N.C."/>
        </authorList>
    </citation>
    <scope>NUCLEOTIDE SEQUENCE [LARGE SCALE GENOMIC DNA]</scope>
    <source>
        <strain evidence="2 3">VKM Ac-2538</strain>
    </source>
</reference>
<accession>A0ABY2BDA7</accession>
<evidence type="ECO:0000256" key="1">
    <source>
        <dbReference type="SAM" id="Phobius"/>
    </source>
</evidence>
<feature type="transmembrane region" description="Helical" evidence="1">
    <location>
        <begin position="129"/>
        <end position="149"/>
    </location>
</feature>
<name>A0ABY2BDA7_9ACTN</name>
<dbReference type="Proteomes" id="UP000295818">
    <property type="component" value="Unassembled WGS sequence"/>
</dbReference>
<evidence type="ECO:0000313" key="2">
    <source>
        <dbReference type="EMBL" id="TCO17035.1"/>
    </source>
</evidence>
<dbReference type="EMBL" id="SLWM01000015">
    <property type="protein sequence ID" value="TCO17035.1"/>
    <property type="molecule type" value="Genomic_DNA"/>
</dbReference>
<proteinExistence type="predicted"/>
<evidence type="ECO:0000313" key="3">
    <source>
        <dbReference type="Proteomes" id="UP000295818"/>
    </source>
</evidence>
<feature type="transmembrane region" description="Helical" evidence="1">
    <location>
        <begin position="74"/>
        <end position="97"/>
    </location>
</feature>
<organism evidence="2 3">
    <name type="scientific">Kribbella orskensis</name>
    <dbReference type="NCBI Taxonomy" id="2512216"/>
    <lineage>
        <taxon>Bacteria</taxon>
        <taxon>Bacillati</taxon>
        <taxon>Actinomycetota</taxon>
        <taxon>Actinomycetes</taxon>
        <taxon>Propionibacteriales</taxon>
        <taxon>Kribbellaceae</taxon>
        <taxon>Kribbella</taxon>
    </lineage>
</organism>
<feature type="transmembrane region" description="Helical" evidence="1">
    <location>
        <begin position="230"/>
        <end position="251"/>
    </location>
</feature>
<sequence>MMLLLIGRSVAAFGGVALVLTVAASVIGKLIVPRPVRGWLARWVDGSLNGAFSLATGIITDYQRRDRVLAGQAAAILLGQLAAWLGLSCIGYGLLLWPFVDGLAPAFTAAGSALFTLGFAEPDGAVPSAIVFAAAATGLAIVTLQIAYLPTLYAAFNRRETEVALLNARAGVPTWGPELLARTHYALGSGVSTIDTLPDLYTRWERWAADVTESHTTYLPLVRFRSPRPLSSWVTALLAVLDSAALFLALAPKSAPVVPARLCLRAGFLCFRRIAQTMGIRLPDEPDPTGRISLSYQEFLDAVTRMRAVDFPIERDPADAWPDFVGWRVTYEEAAYAVAAAVDAVPALWSGPRRHHGPAIAPIRPPRGRPRP</sequence>
<keyword evidence="1" id="KW-0812">Transmembrane</keyword>
<protein>
    <submittedName>
        <fullName evidence="2">Uncharacterized protein</fullName>
    </submittedName>
</protein>
<keyword evidence="3" id="KW-1185">Reference proteome</keyword>
<gene>
    <name evidence="2" type="ORF">EV644_11555</name>
</gene>
<dbReference type="RefSeq" id="WP_199240078.1">
    <property type="nucleotide sequence ID" value="NZ_SLWM01000015.1"/>
</dbReference>
<keyword evidence="1" id="KW-1133">Transmembrane helix</keyword>
<comment type="caution">
    <text evidence="2">The sequence shown here is derived from an EMBL/GenBank/DDBJ whole genome shotgun (WGS) entry which is preliminary data.</text>
</comment>
<keyword evidence="1" id="KW-0472">Membrane</keyword>